<gene>
    <name evidence="6" type="ORF">D0Z08_15980</name>
</gene>
<keyword evidence="7" id="KW-1185">Reference proteome</keyword>
<sequence length="213" mass="22944">MRLVVADDHPMVRYGIAAVVERSTAIELVGEAGDGSELLAVVARTRPDVVLTDLSMPGMDGGALIRRLRKEHPDVPILVLTMHEDDEQVFGALRAGARGYLIKGVEGAELERAIESVAAGNAVYGQAVANRIIDFFTGTSEEYAAKAFPELTDREREVLDLMALGLRNRAIGERLGMAEKTVRNHVSVVLQKLQVSDRTSAAIKARDAGLGQA</sequence>
<name>A0A417Y0N0_9ACTN</name>
<dbReference type="SMART" id="SM00448">
    <property type="entry name" value="REC"/>
    <property type="match status" value="1"/>
</dbReference>
<dbReference type="GO" id="GO:0006355">
    <property type="term" value="P:regulation of DNA-templated transcription"/>
    <property type="evidence" value="ECO:0007669"/>
    <property type="project" value="InterPro"/>
</dbReference>
<comment type="caution">
    <text evidence="6">The sequence shown here is derived from an EMBL/GenBank/DDBJ whole genome shotgun (WGS) entry which is preliminary data.</text>
</comment>
<feature type="domain" description="Response regulatory" evidence="5">
    <location>
        <begin position="2"/>
        <end position="118"/>
    </location>
</feature>
<dbReference type="SUPFAM" id="SSF46894">
    <property type="entry name" value="C-terminal effector domain of the bipartite response regulators"/>
    <property type="match status" value="1"/>
</dbReference>
<dbReference type="GO" id="GO:0000160">
    <property type="term" value="P:phosphorelay signal transduction system"/>
    <property type="evidence" value="ECO:0007669"/>
    <property type="project" value="InterPro"/>
</dbReference>
<dbReference type="InterPro" id="IPR016032">
    <property type="entry name" value="Sig_transdc_resp-reg_C-effctor"/>
</dbReference>
<dbReference type="OrthoDB" id="9808843at2"/>
<dbReference type="PROSITE" id="PS50043">
    <property type="entry name" value="HTH_LUXR_2"/>
    <property type="match status" value="1"/>
</dbReference>
<proteinExistence type="predicted"/>
<dbReference type="InterPro" id="IPR001789">
    <property type="entry name" value="Sig_transdc_resp-reg_receiver"/>
</dbReference>
<dbReference type="Pfam" id="PF00072">
    <property type="entry name" value="Response_reg"/>
    <property type="match status" value="1"/>
</dbReference>
<dbReference type="EMBL" id="QXGH01000019">
    <property type="protein sequence ID" value="RHW26199.1"/>
    <property type="molecule type" value="Genomic_DNA"/>
</dbReference>
<dbReference type="CDD" id="cd06170">
    <property type="entry name" value="LuxR_C_like"/>
    <property type="match status" value="1"/>
</dbReference>
<feature type="domain" description="HTH luxR-type" evidence="4">
    <location>
        <begin position="144"/>
        <end position="209"/>
    </location>
</feature>
<dbReference type="Gene3D" id="3.40.50.2300">
    <property type="match status" value="1"/>
</dbReference>
<evidence type="ECO:0000256" key="2">
    <source>
        <dbReference type="ARBA" id="ARBA00023125"/>
    </source>
</evidence>
<evidence type="ECO:0000313" key="6">
    <source>
        <dbReference type="EMBL" id="RHW26199.1"/>
    </source>
</evidence>
<dbReference type="Pfam" id="PF00196">
    <property type="entry name" value="GerE"/>
    <property type="match status" value="1"/>
</dbReference>
<accession>A0A417Y0N0</accession>
<keyword evidence="2 6" id="KW-0238">DNA-binding</keyword>
<dbReference type="InterPro" id="IPR058245">
    <property type="entry name" value="NreC/VraR/RcsB-like_REC"/>
</dbReference>
<evidence type="ECO:0000256" key="1">
    <source>
        <dbReference type="ARBA" id="ARBA00022553"/>
    </source>
</evidence>
<dbReference type="SUPFAM" id="SSF52172">
    <property type="entry name" value="CheY-like"/>
    <property type="match status" value="1"/>
</dbReference>
<feature type="modified residue" description="4-aspartylphosphate" evidence="3">
    <location>
        <position position="53"/>
    </location>
</feature>
<dbReference type="InterPro" id="IPR000792">
    <property type="entry name" value="Tscrpt_reg_LuxR_C"/>
</dbReference>
<dbReference type="CDD" id="cd17535">
    <property type="entry name" value="REC_NarL-like"/>
    <property type="match status" value="1"/>
</dbReference>
<evidence type="ECO:0000256" key="3">
    <source>
        <dbReference type="PROSITE-ProRule" id="PRU00169"/>
    </source>
</evidence>
<organism evidence="6 7">
    <name type="scientific">Nocardioides immobilis</name>
    <dbReference type="NCBI Taxonomy" id="2049295"/>
    <lineage>
        <taxon>Bacteria</taxon>
        <taxon>Bacillati</taxon>
        <taxon>Actinomycetota</taxon>
        <taxon>Actinomycetes</taxon>
        <taxon>Propionibacteriales</taxon>
        <taxon>Nocardioidaceae</taxon>
        <taxon>Nocardioides</taxon>
    </lineage>
</organism>
<evidence type="ECO:0000313" key="7">
    <source>
        <dbReference type="Proteomes" id="UP000283644"/>
    </source>
</evidence>
<evidence type="ECO:0000259" key="4">
    <source>
        <dbReference type="PROSITE" id="PS50043"/>
    </source>
</evidence>
<protein>
    <submittedName>
        <fullName evidence="6">DNA-binding response regulator</fullName>
    </submittedName>
</protein>
<dbReference type="InterPro" id="IPR011006">
    <property type="entry name" value="CheY-like_superfamily"/>
</dbReference>
<dbReference type="PANTHER" id="PTHR43214">
    <property type="entry name" value="TWO-COMPONENT RESPONSE REGULATOR"/>
    <property type="match status" value="1"/>
</dbReference>
<dbReference type="PROSITE" id="PS50110">
    <property type="entry name" value="RESPONSE_REGULATORY"/>
    <property type="match status" value="1"/>
</dbReference>
<dbReference type="Proteomes" id="UP000283644">
    <property type="component" value="Unassembled WGS sequence"/>
</dbReference>
<dbReference type="PRINTS" id="PR00038">
    <property type="entry name" value="HTHLUXR"/>
</dbReference>
<dbReference type="AlphaFoldDB" id="A0A417Y0N0"/>
<reference evidence="6 7" key="1">
    <citation type="submission" date="2018-09" db="EMBL/GenBank/DDBJ databases">
        <title>Genome sequencing of Nocardioides immobilis CCTCC AB 2017083 for comparison to Nocardioides silvaticus.</title>
        <authorList>
            <person name="Li C."/>
            <person name="Wang G."/>
        </authorList>
    </citation>
    <scope>NUCLEOTIDE SEQUENCE [LARGE SCALE GENOMIC DNA]</scope>
    <source>
        <strain evidence="6 7">CCTCC AB 2017083</strain>
    </source>
</reference>
<keyword evidence="1 3" id="KW-0597">Phosphoprotein</keyword>
<dbReference type="SMART" id="SM00421">
    <property type="entry name" value="HTH_LUXR"/>
    <property type="match status" value="1"/>
</dbReference>
<dbReference type="InterPro" id="IPR039420">
    <property type="entry name" value="WalR-like"/>
</dbReference>
<evidence type="ECO:0000259" key="5">
    <source>
        <dbReference type="PROSITE" id="PS50110"/>
    </source>
</evidence>
<dbReference type="GO" id="GO:0003677">
    <property type="term" value="F:DNA binding"/>
    <property type="evidence" value="ECO:0007669"/>
    <property type="project" value="UniProtKB-KW"/>
</dbReference>